<sequence length="113" mass="13124">MSNHRGWQREVLMKLRDIVRTSAPALEESIKWSQPVFEGNGPVCYMKAFSDHVNFGFWRGTELDDPEHLLIGDGIKMRHVRISQVNDVRRELFESFVRQAVRLNIEKGDPTLS</sequence>
<comment type="caution">
    <text evidence="2">The sequence shown here is derived from an EMBL/GenBank/DDBJ whole genome shotgun (WGS) entry which is preliminary data.</text>
</comment>
<dbReference type="AlphaFoldDB" id="A0A1M3KY82"/>
<accession>A0A1M3KY82</accession>
<dbReference type="Gene3D" id="3.90.1150.200">
    <property type="match status" value="1"/>
</dbReference>
<evidence type="ECO:0000313" key="2">
    <source>
        <dbReference type="EMBL" id="OJX57368.1"/>
    </source>
</evidence>
<dbReference type="SUPFAM" id="SSF159888">
    <property type="entry name" value="YdhG-like"/>
    <property type="match status" value="1"/>
</dbReference>
<name>A0A1M3KY82_9BACT</name>
<organism evidence="2 3">
    <name type="scientific">Candidatus Kapaibacterium thiocyanatum</name>
    <dbReference type="NCBI Taxonomy" id="1895771"/>
    <lineage>
        <taxon>Bacteria</taxon>
        <taxon>Pseudomonadati</taxon>
        <taxon>Candidatus Kapaibacteriota</taxon>
        <taxon>Candidatus Kapaibacteriia</taxon>
        <taxon>Candidatus Kapaibacteriales</taxon>
        <taxon>Candidatus Kapaibacteriaceae</taxon>
        <taxon>Candidatus Kapaibacterium</taxon>
    </lineage>
</organism>
<proteinExistence type="predicted"/>
<dbReference type="EMBL" id="MKVH01000024">
    <property type="protein sequence ID" value="OJX57368.1"/>
    <property type="molecule type" value="Genomic_DNA"/>
</dbReference>
<dbReference type="Proteomes" id="UP000184233">
    <property type="component" value="Unassembled WGS sequence"/>
</dbReference>
<reference evidence="2 3" key="1">
    <citation type="submission" date="2016-09" db="EMBL/GenBank/DDBJ databases">
        <title>Genome-resolved meta-omics ties microbial dynamics to process performance in biotechnology for thiocyanate degradation.</title>
        <authorList>
            <person name="Kantor R.S."/>
            <person name="Huddy R.J."/>
            <person name="Iyer R."/>
            <person name="Thomas B.C."/>
            <person name="Brown C.T."/>
            <person name="Anantharaman K."/>
            <person name="Tringe S."/>
            <person name="Hettich R.L."/>
            <person name="Harrison S.T."/>
            <person name="Banfield J.F."/>
        </authorList>
    </citation>
    <scope>NUCLEOTIDE SEQUENCE [LARGE SCALE GENOMIC DNA]</scope>
    <source>
        <strain evidence="2">59-99</strain>
    </source>
</reference>
<evidence type="ECO:0000313" key="3">
    <source>
        <dbReference type="Proteomes" id="UP000184233"/>
    </source>
</evidence>
<protein>
    <recommendedName>
        <fullName evidence="1">YdhG-like domain-containing protein</fullName>
    </recommendedName>
</protein>
<evidence type="ECO:0000259" key="1">
    <source>
        <dbReference type="Pfam" id="PF08818"/>
    </source>
</evidence>
<dbReference type="Pfam" id="PF08818">
    <property type="entry name" value="DUF1801"/>
    <property type="match status" value="1"/>
</dbReference>
<gene>
    <name evidence="2" type="ORF">BGO89_11275</name>
</gene>
<feature type="domain" description="YdhG-like" evidence="1">
    <location>
        <begin position="8"/>
        <end position="101"/>
    </location>
</feature>
<dbReference type="InterPro" id="IPR014922">
    <property type="entry name" value="YdhG-like"/>
</dbReference>